<organism evidence="1 2">
    <name type="scientific">Alteromonas mediterranea</name>
    <dbReference type="NCBI Taxonomy" id="314275"/>
    <lineage>
        <taxon>Bacteria</taxon>
        <taxon>Pseudomonadati</taxon>
        <taxon>Pseudomonadota</taxon>
        <taxon>Gammaproteobacteria</taxon>
        <taxon>Alteromonadales</taxon>
        <taxon>Alteromonadaceae</taxon>
        <taxon>Alteromonas/Salinimonas group</taxon>
        <taxon>Alteromonas</taxon>
    </lineage>
</organism>
<geneLocation type="plasmid" evidence="2">
    <name>pamcp48-600</name>
</geneLocation>
<keyword evidence="1" id="KW-0614">Plasmid</keyword>
<protein>
    <submittedName>
        <fullName evidence="1">Uncharacterized protein</fullName>
    </submittedName>
</protein>
<dbReference type="RefSeq" id="WP_071960622.1">
    <property type="nucleotide sequence ID" value="NZ_CP018025.1"/>
</dbReference>
<dbReference type="Proteomes" id="UP000182101">
    <property type="component" value="Plasmid pAMCP48-600"/>
</dbReference>
<evidence type="ECO:0000313" key="2">
    <source>
        <dbReference type="Proteomes" id="UP000182101"/>
    </source>
</evidence>
<reference evidence="1 2" key="1">
    <citation type="submission" date="2016-11" db="EMBL/GenBank/DDBJ databases">
        <title>Networking in microbes: conjugative elements and plasmids in the genus Alteromonas.</title>
        <authorList>
            <person name="Lopez-Perez M."/>
            <person name="Ramon-Marco N."/>
            <person name="Rodriguez-Valera F."/>
        </authorList>
    </citation>
    <scope>NUCLEOTIDE SEQUENCE [LARGE SCALE GENOMIC DNA]</scope>
    <source>
        <strain evidence="1 2">CP48</strain>
        <plasmid evidence="2">pamcp48-600</plasmid>
    </source>
</reference>
<gene>
    <name evidence="1" type="ORF">BM524_19005</name>
</gene>
<accession>A0AAC9NU32</accession>
<evidence type="ECO:0000313" key="1">
    <source>
        <dbReference type="EMBL" id="APD92012.1"/>
    </source>
</evidence>
<dbReference type="EMBL" id="CP018025">
    <property type="protein sequence ID" value="APD92012.1"/>
    <property type="molecule type" value="Genomic_DNA"/>
</dbReference>
<dbReference type="AlphaFoldDB" id="A0AAC9NU32"/>
<proteinExistence type="predicted"/>
<sequence length="96" mass="10467">MHKSNLKVQAIRNKVASLSHLSFHAPKIIAMCESASRDCVNNIIAPNAHTAHPMYDAELSVIKSATLNEQLEYLMVHGFTGEAIYSQAGTSVDTVK</sequence>
<name>A0AAC9NU32_9ALTE</name>